<reference evidence="1 2" key="1">
    <citation type="submission" date="2019-02" db="EMBL/GenBank/DDBJ databases">
        <title>Deep-cultivation of Planctomycetes and their phenomic and genomic characterization uncovers novel biology.</title>
        <authorList>
            <person name="Wiegand S."/>
            <person name="Jogler M."/>
            <person name="Boedeker C."/>
            <person name="Pinto D."/>
            <person name="Vollmers J."/>
            <person name="Rivas-Marin E."/>
            <person name="Kohn T."/>
            <person name="Peeters S.H."/>
            <person name="Heuer A."/>
            <person name="Rast P."/>
            <person name="Oberbeckmann S."/>
            <person name="Bunk B."/>
            <person name="Jeske O."/>
            <person name="Meyerdierks A."/>
            <person name="Storesund J.E."/>
            <person name="Kallscheuer N."/>
            <person name="Luecker S."/>
            <person name="Lage O.M."/>
            <person name="Pohl T."/>
            <person name="Merkel B.J."/>
            <person name="Hornburger P."/>
            <person name="Mueller R.-W."/>
            <person name="Bruemmer F."/>
            <person name="Labrenz M."/>
            <person name="Spormann A.M."/>
            <person name="Op den Camp H."/>
            <person name="Overmann J."/>
            <person name="Amann R."/>
            <person name="Jetten M.S.M."/>
            <person name="Mascher T."/>
            <person name="Medema M.H."/>
            <person name="Devos D.P."/>
            <person name="Kaster A.-K."/>
            <person name="Ovreas L."/>
            <person name="Rohde M."/>
            <person name="Galperin M.Y."/>
            <person name="Jogler C."/>
        </authorList>
    </citation>
    <scope>NUCLEOTIDE SEQUENCE [LARGE SCALE GENOMIC DNA]</scope>
    <source>
        <strain evidence="1 2">V22</strain>
    </source>
</reference>
<proteinExistence type="predicted"/>
<evidence type="ECO:0000313" key="1">
    <source>
        <dbReference type="EMBL" id="QDT65265.1"/>
    </source>
</evidence>
<evidence type="ECO:0000313" key="2">
    <source>
        <dbReference type="Proteomes" id="UP000319976"/>
    </source>
</evidence>
<accession>A0A517TA67</accession>
<organism evidence="1 2">
    <name type="scientific">Calycomorphotria hydatis</name>
    <dbReference type="NCBI Taxonomy" id="2528027"/>
    <lineage>
        <taxon>Bacteria</taxon>
        <taxon>Pseudomonadati</taxon>
        <taxon>Planctomycetota</taxon>
        <taxon>Planctomycetia</taxon>
        <taxon>Planctomycetales</taxon>
        <taxon>Planctomycetaceae</taxon>
        <taxon>Calycomorphotria</taxon>
    </lineage>
</organism>
<dbReference type="Proteomes" id="UP000319976">
    <property type="component" value="Chromosome"/>
</dbReference>
<keyword evidence="2" id="KW-1185">Reference proteome</keyword>
<gene>
    <name evidence="1" type="ORF">V22_25120</name>
</gene>
<name>A0A517TA67_9PLAN</name>
<protein>
    <submittedName>
        <fullName evidence="1">Uncharacterized protein</fullName>
    </submittedName>
</protein>
<dbReference type="EMBL" id="CP036316">
    <property type="protein sequence ID" value="QDT65265.1"/>
    <property type="molecule type" value="Genomic_DNA"/>
</dbReference>
<sequence>MGKAHQKDEKANGNGLRTVFLELLGGNRHDICRVGYLVCFEYAQSSACLGFRIGN</sequence>
<dbReference type="KEGG" id="chya:V22_25120"/>
<dbReference type="AlphaFoldDB" id="A0A517TA67"/>